<proteinExistence type="predicted"/>
<sequence>MIPLLIFVMPRLVRMFLLNRRLPCSACQWAISPAYSLKLFTASSNFRRTSWEGC</sequence>
<reference evidence="2" key="1">
    <citation type="submission" date="2015-02" db="EMBL/GenBank/DDBJ databases">
        <title>Draft Genome of Frankia sp. CpI1-S.</title>
        <authorList>
            <person name="Oshone R.T."/>
            <person name="Ngom M."/>
            <person name="Ghodhbane-Gtari F."/>
            <person name="Gtari M."/>
            <person name="Morris K."/>
            <person name="Thomas K."/>
            <person name="Sen A."/>
            <person name="Tisa L.S."/>
        </authorList>
    </citation>
    <scope>NUCLEOTIDE SEQUENCE [LARGE SCALE GENOMIC DNA]</scope>
    <source>
        <strain evidence="2">CpI1-S</strain>
    </source>
</reference>
<gene>
    <name evidence="1" type="ORF">FF36_00865</name>
</gene>
<accession>A0A0D8BKT5</accession>
<evidence type="ECO:0000313" key="2">
    <source>
        <dbReference type="Proteomes" id="UP000032545"/>
    </source>
</evidence>
<evidence type="ECO:0000313" key="1">
    <source>
        <dbReference type="EMBL" id="KJE24858.1"/>
    </source>
</evidence>
<comment type="caution">
    <text evidence="1">The sequence shown here is derived from an EMBL/GenBank/DDBJ whole genome shotgun (WGS) entry which is preliminary data.</text>
</comment>
<dbReference type="EMBL" id="JYFN01000004">
    <property type="protein sequence ID" value="KJE24858.1"/>
    <property type="molecule type" value="Genomic_DNA"/>
</dbReference>
<dbReference type="Proteomes" id="UP000032545">
    <property type="component" value="Unassembled WGS sequence"/>
</dbReference>
<protein>
    <submittedName>
        <fullName evidence="1">Uncharacterized protein</fullName>
    </submittedName>
</protein>
<reference evidence="1 2" key="2">
    <citation type="journal article" date="2016" name="Genome Announc.">
        <title>Permanent Draft Genome Sequences for Two Variants of Frankia sp. Strain CpI1, the First Frankia Strain Isolated from Root Nodules of Comptonia peregrina.</title>
        <authorList>
            <person name="Oshone R."/>
            <person name="Hurst S.G.IV."/>
            <person name="Abebe-Akele F."/>
            <person name="Simpson S."/>
            <person name="Morris K."/>
            <person name="Thomas W.K."/>
            <person name="Tisa L.S."/>
        </authorList>
    </citation>
    <scope>NUCLEOTIDE SEQUENCE [LARGE SCALE GENOMIC DNA]</scope>
    <source>
        <strain evidence="2">CpI1-S</strain>
    </source>
</reference>
<dbReference type="AlphaFoldDB" id="A0A0D8BKT5"/>
<name>A0A0D8BKT5_9ACTN</name>
<keyword evidence="2" id="KW-1185">Reference proteome</keyword>
<organism evidence="1 2">
    <name type="scientific">Frankia torreyi</name>
    <dbReference type="NCBI Taxonomy" id="1856"/>
    <lineage>
        <taxon>Bacteria</taxon>
        <taxon>Bacillati</taxon>
        <taxon>Actinomycetota</taxon>
        <taxon>Actinomycetes</taxon>
        <taxon>Frankiales</taxon>
        <taxon>Frankiaceae</taxon>
        <taxon>Frankia</taxon>
    </lineage>
</organism>